<reference evidence="3 4" key="1">
    <citation type="journal article" date="2023" name="G3 (Bethesda)">
        <title>A chromosome-length genome assembly and annotation of blackberry (Rubus argutus, cv. 'Hillquist').</title>
        <authorList>
            <person name="Bruna T."/>
            <person name="Aryal R."/>
            <person name="Dudchenko O."/>
            <person name="Sargent D.J."/>
            <person name="Mead D."/>
            <person name="Buti M."/>
            <person name="Cavallini A."/>
            <person name="Hytonen T."/>
            <person name="Andres J."/>
            <person name="Pham M."/>
            <person name="Weisz D."/>
            <person name="Mascagni F."/>
            <person name="Usai G."/>
            <person name="Natali L."/>
            <person name="Bassil N."/>
            <person name="Fernandez G.E."/>
            <person name="Lomsadze A."/>
            <person name="Armour M."/>
            <person name="Olukolu B."/>
            <person name="Poorten T."/>
            <person name="Britton C."/>
            <person name="Davik J."/>
            <person name="Ashrafi H."/>
            <person name="Aiden E.L."/>
            <person name="Borodovsky M."/>
            <person name="Worthington M."/>
        </authorList>
    </citation>
    <scope>NUCLEOTIDE SEQUENCE [LARGE SCALE GENOMIC DNA]</scope>
    <source>
        <strain evidence="3">PI 553951</strain>
    </source>
</reference>
<dbReference type="PANTHER" id="PTHR33780">
    <property type="entry name" value="EXPRESSED PROTEIN"/>
    <property type="match status" value="1"/>
</dbReference>
<evidence type="ECO:0000313" key="3">
    <source>
        <dbReference type="EMBL" id="KAK9929825.1"/>
    </source>
</evidence>
<keyword evidence="1" id="KW-0472">Membrane</keyword>
<keyword evidence="1" id="KW-1133">Transmembrane helix</keyword>
<dbReference type="Proteomes" id="UP001457282">
    <property type="component" value="Unassembled WGS sequence"/>
</dbReference>
<evidence type="ECO:0000256" key="2">
    <source>
        <dbReference type="SAM" id="SignalP"/>
    </source>
</evidence>
<comment type="caution">
    <text evidence="3">The sequence shown here is derived from an EMBL/GenBank/DDBJ whole genome shotgun (WGS) entry which is preliminary data.</text>
</comment>
<dbReference type="EMBL" id="JBEDUW010000005">
    <property type="protein sequence ID" value="KAK9929825.1"/>
    <property type="molecule type" value="Genomic_DNA"/>
</dbReference>
<dbReference type="AlphaFoldDB" id="A0AAW1WYP6"/>
<dbReference type="PANTHER" id="PTHR33780:SF2">
    <property type="entry name" value="PROTEIN, PUTATIVE-RELATED"/>
    <property type="match status" value="1"/>
</dbReference>
<gene>
    <name evidence="3" type="ORF">M0R45_026903</name>
</gene>
<keyword evidence="4" id="KW-1185">Reference proteome</keyword>
<organism evidence="3 4">
    <name type="scientific">Rubus argutus</name>
    <name type="common">Southern blackberry</name>
    <dbReference type="NCBI Taxonomy" id="59490"/>
    <lineage>
        <taxon>Eukaryota</taxon>
        <taxon>Viridiplantae</taxon>
        <taxon>Streptophyta</taxon>
        <taxon>Embryophyta</taxon>
        <taxon>Tracheophyta</taxon>
        <taxon>Spermatophyta</taxon>
        <taxon>Magnoliopsida</taxon>
        <taxon>eudicotyledons</taxon>
        <taxon>Gunneridae</taxon>
        <taxon>Pentapetalae</taxon>
        <taxon>rosids</taxon>
        <taxon>fabids</taxon>
        <taxon>Rosales</taxon>
        <taxon>Rosaceae</taxon>
        <taxon>Rosoideae</taxon>
        <taxon>Rosoideae incertae sedis</taxon>
        <taxon>Rubus</taxon>
    </lineage>
</organism>
<keyword evidence="2" id="KW-0732">Signal</keyword>
<sequence length="100" mass="10996">MNGSGCGKRSLQFLPFLLLSIPLLSDSALANDPKNEKKASSGGSVALKVVIVLLGVAAVVGFAVFLFRIWQKKKREEQHARLLKLFEDDDELEVELGIRD</sequence>
<feature type="signal peptide" evidence="2">
    <location>
        <begin position="1"/>
        <end position="30"/>
    </location>
</feature>
<proteinExistence type="predicted"/>
<protein>
    <recommendedName>
        <fullName evidence="5">Transmembrane protein</fullName>
    </recommendedName>
</protein>
<feature type="transmembrane region" description="Helical" evidence="1">
    <location>
        <begin position="46"/>
        <end position="67"/>
    </location>
</feature>
<accession>A0AAW1WYP6</accession>
<evidence type="ECO:0000256" key="1">
    <source>
        <dbReference type="SAM" id="Phobius"/>
    </source>
</evidence>
<name>A0AAW1WYP6_RUBAR</name>
<keyword evidence="1" id="KW-0812">Transmembrane</keyword>
<evidence type="ECO:0008006" key="5">
    <source>
        <dbReference type="Google" id="ProtNLM"/>
    </source>
</evidence>
<evidence type="ECO:0000313" key="4">
    <source>
        <dbReference type="Proteomes" id="UP001457282"/>
    </source>
</evidence>
<feature type="chain" id="PRO_5043721706" description="Transmembrane protein" evidence="2">
    <location>
        <begin position="31"/>
        <end position="100"/>
    </location>
</feature>